<feature type="transmembrane region" description="Helical" evidence="7">
    <location>
        <begin position="386"/>
        <end position="411"/>
    </location>
</feature>
<dbReference type="InterPro" id="IPR050366">
    <property type="entry name" value="BP-dependent_transpt_permease"/>
</dbReference>
<feature type="domain" description="ABC transmembrane type-1" evidence="8">
    <location>
        <begin position="265"/>
        <end position="452"/>
    </location>
</feature>
<dbReference type="Gene3D" id="1.10.3720.10">
    <property type="entry name" value="MetI-like"/>
    <property type="match status" value="1"/>
</dbReference>
<dbReference type="HOGENOM" id="CLU_028518_2_1_0"/>
<dbReference type="STRING" id="1142394.PSMK_25070"/>
<keyword evidence="5 7" id="KW-1133">Transmembrane helix</keyword>
<keyword evidence="2 7" id="KW-0813">Transport</keyword>
<dbReference type="InterPro" id="IPR000515">
    <property type="entry name" value="MetI-like"/>
</dbReference>
<keyword evidence="3" id="KW-1003">Cell membrane</keyword>
<dbReference type="PANTHER" id="PTHR43386">
    <property type="entry name" value="OLIGOPEPTIDE TRANSPORT SYSTEM PERMEASE PROTEIN APPC"/>
    <property type="match status" value="1"/>
</dbReference>
<evidence type="ECO:0000256" key="3">
    <source>
        <dbReference type="ARBA" id="ARBA00022475"/>
    </source>
</evidence>
<proteinExistence type="inferred from homology"/>
<feature type="transmembrane region" description="Helical" evidence="7">
    <location>
        <begin position="36"/>
        <end position="55"/>
    </location>
</feature>
<dbReference type="RefSeq" id="WP_014437879.1">
    <property type="nucleotide sequence ID" value="NC_017080.1"/>
</dbReference>
<feature type="transmembrane region" description="Helical" evidence="7">
    <location>
        <begin position="304"/>
        <end position="324"/>
    </location>
</feature>
<dbReference type="GO" id="GO:0055085">
    <property type="term" value="P:transmembrane transport"/>
    <property type="evidence" value="ECO:0007669"/>
    <property type="project" value="InterPro"/>
</dbReference>
<feature type="transmembrane region" description="Helical" evidence="7">
    <location>
        <begin position="136"/>
        <end position="160"/>
    </location>
</feature>
<dbReference type="PANTHER" id="PTHR43386:SF1">
    <property type="entry name" value="D,D-DIPEPTIDE TRANSPORT SYSTEM PERMEASE PROTEIN DDPC-RELATED"/>
    <property type="match status" value="1"/>
</dbReference>
<gene>
    <name evidence="9" type="ordered locus">PSMK_25070</name>
</gene>
<evidence type="ECO:0000256" key="7">
    <source>
        <dbReference type="RuleBase" id="RU363032"/>
    </source>
</evidence>
<evidence type="ECO:0000256" key="2">
    <source>
        <dbReference type="ARBA" id="ARBA00022448"/>
    </source>
</evidence>
<feature type="transmembrane region" description="Helical" evidence="7">
    <location>
        <begin position="330"/>
        <end position="347"/>
    </location>
</feature>
<feature type="transmembrane region" description="Helical" evidence="7">
    <location>
        <begin position="267"/>
        <end position="292"/>
    </location>
</feature>
<feature type="transmembrane region" description="Helical" evidence="7">
    <location>
        <begin position="172"/>
        <end position="190"/>
    </location>
</feature>
<dbReference type="KEGG" id="phm:PSMK_25070"/>
<dbReference type="EMBL" id="AP012338">
    <property type="protein sequence ID" value="BAM04666.1"/>
    <property type="molecule type" value="Genomic_DNA"/>
</dbReference>
<dbReference type="InterPro" id="IPR035906">
    <property type="entry name" value="MetI-like_sf"/>
</dbReference>
<evidence type="ECO:0000313" key="9">
    <source>
        <dbReference type="EMBL" id="BAM04666.1"/>
    </source>
</evidence>
<evidence type="ECO:0000259" key="8">
    <source>
        <dbReference type="PROSITE" id="PS50928"/>
    </source>
</evidence>
<feature type="transmembrane region" description="Helical" evidence="7">
    <location>
        <begin position="104"/>
        <end position="124"/>
    </location>
</feature>
<dbReference type="PROSITE" id="PS50928">
    <property type="entry name" value="ABC_TM1"/>
    <property type="match status" value="1"/>
</dbReference>
<comment type="similarity">
    <text evidence="7">Belongs to the binding-protein-dependent transport system permease family.</text>
</comment>
<comment type="subcellular location">
    <subcellularLocation>
        <location evidence="1 7">Cell membrane</location>
        <topology evidence="1 7">Multi-pass membrane protein</topology>
    </subcellularLocation>
</comment>
<dbReference type="AlphaFoldDB" id="I0IHC8"/>
<keyword evidence="4 7" id="KW-0812">Transmembrane</keyword>
<protein>
    <submittedName>
        <fullName evidence="9">Putative ABC transporter permease protein</fullName>
    </submittedName>
</protein>
<evidence type="ECO:0000256" key="1">
    <source>
        <dbReference type="ARBA" id="ARBA00004651"/>
    </source>
</evidence>
<evidence type="ECO:0000256" key="5">
    <source>
        <dbReference type="ARBA" id="ARBA00022989"/>
    </source>
</evidence>
<sequence>MTAPIPVSDRALARAAGGGFVSRTLHRLAGKRGAQLGGVWIAIMLLTAVFAPLLASSHPLLWKHEGAVSSPWLRHLTRTDVILLGSLLAAAAAGLWRGGAAGRFAGWVLVVSAAVAAAAGRSFVDLVSDNPQPSAGRVAFAAVGLAALAAGLLALAAAAWGAFRRSGHRWRCFAALLGLALAAVLALAPLQPPATVVHSVYREAEARGEVNWAVRAPLPFSPNDAQRDAMSAEGRDARLERPSLAHPLGTDRGGADVLSRMIHATRIALAIGLIATGIAAAIGIVVGGLMGYFAGLTDLLGMRLVEIFSAIPVLFLLIMIVAFYGRSLTLMMVVIGLTGWVGYALFVRAEFLKLRSLDYVMAARALGLPLRSILLRHMLPNGVTPVLVLASFGIASAILAESTLSFLGLGLVEEPSWGQLLNQSRSAPGQWGLLIFPGLAIFLTVFAYNLVGEAMRDALDVRT</sequence>
<dbReference type="Pfam" id="PF00528">
    <property type="entry name" value="BPD_transp_1"/>
    <property type="match status" value="1"/>
</dbReference>
<reference evidence="9 10" key="1">
    <citation type="submission" date="2012-02" db="EMBL/GenBank/DDBJ databases">
        <title>Complete genome sequence of Phycisphaera mikurensis NBRC 102666.</title>
        <authorList>
            <person name="Ankai A."/>
            <person name="Hosoyama A."/>
            <person name="Terui Y."/>
            <person name="Sekine M."/>
            <person name="Fukai R."/>
            <person name="Kato Y."/>
            <person name="Nakamura S."/>
            <person name="Yamada-Narita S."/>
            <person name="Kawakoshi A."/>
            <person name="Fukunaga Y."/>
            <person name="Yamazaki S."/>
            <person name="Fujita N."/>
        </authorList>
    </citation>
    <scope>NUCLEOTIDE SEQUENCE [LARGE SCALE GENOMIC DNA]</scope>
    <source>
        <strain evidence="10">NBRC 102666 / KCTC 22515 / FYK2301M01</strain>
    </source>
</reference>
<feature type="transmembrane region" description="Helical" evidence="7">
    <location>
        <begin position="75"/>
        <end position="97"/>
    </location>
</feature>
<feature type="transmembrane region" description="Helical" evidence="7">
    <location>
        <begin position="431"/>
        <end position="451"/>
    </location>
</feature>
<dbReference type="CDD" id="cd06261">
    <property type="entry name" value="TM_PBP2"/>
    <property type="match status" value="1"/>
</dbReference>
<dbReference type="SUPFAM" id="SSF161098">
    <property type="entry name" value="MetI-like"/>
    <property type="match status" value="1"/>
</dbReference>
<evidence type="ECO:0000256" key="6">
    <source>
        <dbReference type="ARBA" id="ARBA00023136"/>
    </source>
</evidence>
<dbReference type="eggNOG" id="COG1173">
    <property type="taxonomic scope" value="Bacteria"/>
</dbReference>
<accession>I0IHC8</accession>
<evidence type="ECO:0000256" key="4">
    <source>
        <dbReference type="ARBA" id="ARBA00022692"/>
    </source>
</evidence>
<keyword evidence="6 7" id="KW-0472">Membrane</keyword>
<keyword evidence="10" id="KW-1185">Reference proteome</keyword>
<evidence type="ECO:0000313" key="10">
    <source>
        <dbReference type="Proteomes" id="UP000007881"/>
    </source>
</evidence>
<dbReference type="Proteomes" id="UP000007881">
    <property type="component" value="Chromosome"/>
</dbReference>
<organism evidence="9 10">
    <name type="scientific">Phycisphaera mikurensis (strain NBRC 102666 / KCTC 22515 / FYK2301M01)</name>
    <dbReference type="NCBI Taxonomy" id="1142394"/>
    <lineage>
        <taxon>Bacteria</taxon>
        <taxon>Pseudomonadati</taxon>
        <taxon>Planctomycetota</taxon>
        <taxon>Phycisphaerae</taxon>
        <taxon>Phycisphaerales</taxon>
        <taxon>Phycisphaeraceae</taxon>
        <taxon>Phycisphaera</taxon>
    </lineage>
</organism>
<name>I0IHC8_PHYMF</name>
<dbReference type="GO" id="GO:0005886">
    <property type="term" value="C:plasma membrane"/>
    <property type="evidence" value="ECO:0007669"/>
    <property type="project" value="UniProtKB-SubCell"/>
</dbReference>